<dbReference type="PROSITE" id="PS00687">
    <property type="entry name" value="ALDEHYDE_DEHYDR_GLU"/>
    <property type="match status" value="1"/>
</dbReference>
<dbReference type="EC" id="1.2.1.65" evidence="7"/>
<proteinExistence type="inferred from homology"/>
<keyword evidence="3 10" id="KW-0560">Oxidoreductase</keyword>
<sequence length="486" mass="52850">MEQYNELNKQYINGEWIDGSEDNFIENLNPYDESLLNKFKGASQQDVDRAFQVAKDKSKAWADENPNVKRGILLKAANLLRERQMEVTDWLVKEVGSTQLKATVEIDQTYDMLVEAASFPTRMRGMITPSTVPGKENYVFRKPLGVVGIISPWNFPLYLSMRSVAPAIALGNCIVVKPASQSPVTGGTLLAKLFEEAGLPAGVFNVVVGKSSVIGDYFTGHPASKLISFTGSTPVGKGIGRIAGEGLKKLALELGGNNAFIILDDADVDRAVDAAIFGRFMHQAQICMSTNRILTHESLAEEFTQKFVAKAKQLKTGDPRNKDTIVGPLIDNKAAKRVVDLVQRTIDAGAKLETGGKADGNVVEPTVLTGVTKDMPIFKEEVFGPAVGIITFKNDEEAIELANATEFGLSGALHTQDLLRGLQVARNVETGMIHINDQSVNDEPQTPFGGEKSSGVGRFGDDFIIDEMTTVQWVSVQAKPRDYPTA</sequence>
<evidence type="ECO:0000256" key="1">
    <source>
        <dbReference type="ARBA" id="ARBA00009986"/>
    </source>
</evidence>
<dbReference type="InterPro" id="IPR016162">
    <property type="entry name" value="Ald_DH_N"/>
</dbReference>
<dbReference type="InterPro" id="IPR029510">
    <property type="entry name" value="Ald_DH_CS_GLU"/>
</dbReference>
<keyword evidence="2" id="KW-0058">Aromatic hydrocarbons catabolism</keyword>
<dbReference type="KEGG" id="pko:PKOR_15395"/>
<comment type="pathway">
    <text evidence="5">Aromatic compound metabolism; naphthalene degradation.</text>
</comment>
<dbReference type="PATRIC" id="fig|400092.3.peg.3356"/>
<reference evidence="12 13" key="1">
    <citation type="journal article" date="2015" name="Sci. Rep.">
        <title>Unraveling adaptation of Pontibacter korlensis to radiation and infertility in desert through complete genome and comparative transcriptomic analysis.</title>
        <authorList>
            <person name="Dai J."/>
            <person name="Dai W."/>
            <person name="Qiu C."/>
            <person name="Yang Z."/>
            <person name="Zhang Y."/>
            <person name="Zhou M."/>
            <person name="Zhang L."/>
            <person name="Fang C."/>
            <person name="Gao Q."/>
            <person name="Yang Q."/>
            <person name="Li X."/>
            <person name="Wang Z."/>
            <person name="Wang Z."/>
            <person name="Jia Z."/>
            <person name="Chen X."/>
        </authorList>
    </citation>
    <scope>NUCLEOTIDE SEQUENCE [LARGE SCALE GENOMIC DNA]</scope>
    <source>
        <strain evidence="12 13">X14-1T</strain>
    </source>
</reference>
<dbReference type="Gene3D" id="3.40.309.10">
    <property type="entry name" value="Aldehyde Dehydrogenase, Chain A, domain 2"/>
    <property type="match status" value="1"/>
</dbReference>
<dbReference type="Proteomes" id="UP000033109">
    <property type="component" value="Chromosome"/>
</dbReference>
<accession>A0A0E3UY79</accession>
<evidence type="ECO:0000256" key="7">
    <source>
        <dbReference type="ARBA" id="ARBA00066992"/>
    </source>
</evidence>
<dbReference type="PANTHER" id="PTHR42986:SF1">
    <property type="entry name" value="BENZALDEHYDE DEHYDROGENASE YFMT"/>
    <property type="match status" value="1"/>
</dbReference>
<evidence type="ECO:0000256" key="8">
    <source>
        <dbReference type="ARBA" id="ARBA00070319"/>
    </source>
</evidence>
<evidence type="ECO:0000259" key="11">
    <source>
        <dbReference type="Pfam" id="PF00171"/>
    </source>
</evidence>
<dbReference type="PANTHER" id="PTHR42986">
    <property type="entry name" value="BENZALDEHYDE DEHYDROGENASE YFMT"/>
    <property type="match status" value="1"/>
</dbReference>
<dbReference type="FunFam" id="3.40.309.10:FF:000010">
    <property type="entry name" value="Gamma-aminobutyraldehyde dehydrogenase"/>
    <property type="match status" value="1"/>
</dbReference>
<dbReference type="FunFam" id="3.40.605.10:FF:000007">
    <property type="entry name" value="NAD/NADP-dependent betaine aldehyde dehydrogenase"/>
    <property type="match status" value="1"/>
</dbReference>
<dbReference type="STRING" id="400092.PKOR_15395"/>
<evidence type="ECO:0000256" key="9">
    <source>
        <dbReference type="PROSITE-ProRule" id="PRU10007"/>
    </source>
</evidence>
<evidence type="ECO:0000256" key="4">
    <source>
        <dbReference type="ARBA" id="ARBA00023027"/>
    </source>
</evidence>
<dbReference type="HOGENOM" id="CLU_005391_1_0_10"/>
<protein>
    <recommendedName>
        <fullName evidence="8">Salicylaldehyde dehydrogenase</fullName>
        <ecNumber evidence="7">1.2.1.65</ecNumber>
    </recommendedName>
</protein>
<feature type="domain" description="Aldehyde dehydrogenase" evidence="11">
    <location>
        <begin position="16"/>
        <end position="474"/>
    </location>
</feature>
<dbReference type="InterPro" id="IPR016163">
    <property type="entry name" value="Ald_DH_C"/>
</dbReference>
<dbReference type="AlphaFoldDB" id="A0A0E3UY79"/>
<dbReference type="EMBL" id="CP009621">
    <property type="protein sequence ID" value="AKD04216.1"/>
    <property type="molecule type" value="Genomic_DNA"/>
</dbReference>
<dbReference type="OrthoDB" id="9762913at2"/>
<dbReference type="Pfam" id="PF00171">
    <property type="entry name" value="Aldedh"/>
    <property type="match status" value="1"/>
</dbReference>
<dbReference type="RefSeq" id="WP_046311885.1">
    <property type="nucleotide sequence ID" value="NZ_CBCSCY010000014.1"/>
</dbReference>
<dbReference type="InterPro" id="IPR015590">
    <property type="entry name" value="Aldehyde_DH_dom"/>
</dbReference>
<evidence type="ECO:0000256" key="5">
    <source>
        <dbReference type="ARBA" id="ARBA00035632"/>
    </source>
</evidence>
<evidence type="ECO:0000256" key="6">
    <source>
        <dbReference type="ARBA" id="ARBA00050596"/>
    </source>
</evidence>
<keyword evidence="13" id="KW-1185">Reference proteome</keyword>
<comment type="similarity">
    <text evidence="1 10">Belongs to the aldehyde dehydrogenase family.</text>
</comment>
<evidence type="ECO:0000313" key="13">
    <source>
        <dbReference type="Proteomes" id="UP000033109"/>
    </source>
</evidence>
<evidence type="ECO:0000256" key="3">
    <source>
        <dbReference type="ARBA" id="ARBA00023002"/>
    </source>
</evidence>
<name>A0A0E3UY79_9BACT</name>
<evidence type="ECO:0000313" key="12">
    <source>
        <dbReference type="EMBL" id="AKD04216.1"/>
    </source>
</evidence>
<dbReference type="InterPro" id="IPR016161">
    <property type="entry name" value="Ald_DH/histidinol_DH"/>
</dbReference>
<gene>
    <name evidence="12" type="ORF">PKOR_15395</name>
</gene>
<comment type="catalytic activity">
    <reaction evidence="6">
        <text>salicylaldehyde + NAD(+) + H2O = salicylate + NADH + 2 H(+)</text>
        <dbReference type="Rhea" id="RHEA:18537"/>
        <dbReference type="ChEBI" id="CHEBI:15377"/>
        <dbReference type="ChEBI" id="CHEBI:15378"/>
        <dbReference type="ChEBI" id="CHEBI:16008"/>
        <dbReference type="ChEBI" id="CHEBI:30762"/>
        <dbReference type="ChEBI" id="CHEBI:57540"/>
        <dbReference type="ChEBI" id="CHEBI:57945"/>
        <dbReference type="EC" id="1.2.1.65"/>
    </reaction>
</comment>
<evidence type="ECO:0000256" key="2">
    <source>
        <dbReference type="ARBA" id="ARBA00022797"/>
    </source>
</evidence>
<evidence type="ECO:0000256" key="10">
    <source>
        <dbReference type="RuleBase" id="RU003345"/>
    </source>
</evidence>
<keyword evidence="4" id="KW-0520">NAD</keyword>
<organism evidence="12 13">
    <name type="scientific">Pontibacter korlensis</name>
    <dbReference type="NCBI Taxonomy" id="400092"/>
    <lineage>
        <taxon>Bacteria</taxon>
        <taxon>Pseudomonadati</taxon>
        <taxon>Bacteroidota</taxon>
        <taxon>Cytophagia</taxon>
        <taxon>Cytophagales</taxon>
        <taxon>Hymenobacteraceae</taxon>
        <taxon>Pontibacter</taxon>
    </lineage>
</organism>
<dbReference type="Gene3D" id="3.40.605.10">
    <property type="entry name" value="Aldehyde Dehydrogenase, Chain A, domain 1"/>
    <property type="match status" value="1"/>
</dbReference>
<dbReference type="SUPFAM" id="SSF53720">
    <property type="entry name" value="ALDH-like"/>
    <property type="match status" value="1"/>
</dbReference>
<dbReference type="GO" id="GO:0018485">
    <property type="term" value="F:salicylaldehyde dehydrogenase (NAD+) activity"/>
    <property type="evidence" value="ECO:0007669"/>
    <property type="project" value="UniProtKB-EC"/>
</dbReference>
<feature type="active site" evidence="9">
    <location>
        <position position="253"/>
    </location>
</feature>